<feature type="domain" description="Hsr-9 Tudor" evidence="2">
    <location>
        <begin position="507"/>
        <end position="620"/>
    </location>
</feature>
<feature type="region of interest" description="Disordered" evidence="1">
    <location>
        <begin position="1"/>
        <end position="33"/>
    </location>
</feature>
<evidence type="ECO:0000313" key="4">
    <source>
        <dbReference type="WBParaSite" id="SSTP_0000980600.1"/>
    </source>
</evidence>
<dbReference type="WBParaSite" id="TCONS_00007482.p1">
    <property type="protein sequence ID" value="TCONS_00007482.p1"/>
    <property type="gene ID" value="XLOC_005511"/>
</dbReference>
<protein>
    <submittedName>
        <fullName evidence="4">BRCT domain-containing protein</fullName>
    </submittedName>
    <submittedName>
        <fullName evidence="5">Plus3 domain-containing protein</fullName>
    </submittedName>
</protein>
<feature type="compositionally biased region" description="Basic and acidic residues" evidence="1">
    <location>
        <begin position="303"/>
        <end position="319"/>
    </location>
</feature>
<reference evidence="4" key="1">
    <citation type="submission" date="2015-08" db="UniProtKB">
        <authorList>
            <consortium name="WormBaseParasite"/>
        </authorList>
    </citation>
    <scope>IDENTIFICATION</scope>
</reference>
<dbReference type="Pfam" id="PF24680">
    <property type="entry name" value="SH3_Hsr9"/>
    <property type="match status" value="1"/>
</dbReference>
<accession>A0A0K0EK16</accession>
<feature type="compositionally biased region" description="Basic and acidic residues" evidence="1">
    <location>
        <begin position="139"/>
        <end position="160"/>
    </location>
</feature>
<sequence>MSGSDTAAEVLQENGPVETREVTDIQTTTTTTTTTTTEVVTVKVSSDDCGKGDDDELTEMENHDGGNENATVTKVKDVSNDDNIPSNVEMSKVESKELIIVKEIKEDVKSDGEVVVSVIEETEVTITTTNNSNSEETQEETKTIECNEEKNDSSENKEEVLEAPDDNQGMETPKPAEGKGRGRGDFSFNYDDTDDDPESTPKSRLSLRRSIGSNNNSLREAKDEAVPAKRGRRSKVIKPTSTPRGPSKAEEEKAEESDGGDVELMEVGEDVEEEVKTPRRGKRVSQKATPAVVENKRKGTKRKNPDEPKKDGKKAKSDDDAYNIDNLDEHPEIGDSFKVERQSNGGAKFLATSNHRKGRFSEIEKAAKERNVESPQGENEGGVGSTGKKSISLLTLNDKRLVSQINDGDENEDGGKESKKKLPKTLKPSVKTPNSVIKASKATPKSTAKASTKSTPKSAAKTPAAKTAPSSVKEADVSTFTIPEMTEDTQFEADTNFESGYVNQYARVYAFYSGICYAAVTTGKSTVSSFEVQFLDDKVMKYIARGGIYRLQELATGLEVEFMDGENTFEGVIKTVPDSTKASDFYKAKFVVERKDDDGKTSDVVVNWDKIILDKSVLKNLKNVEAEIKSLGKTPKKRN</sequence>
<feature type="region of interest" description="Disordered" evidence="1">
    <location>
        <begin position="121"/>
        <end position="472"/>
    </location>
</feature>
<dbReference type="Proteomes" id="UP000035681">
    <property type="component" value="Unplaced"/>
</dbReference>
<evidence type="ECO:0000313" key="3">
    <source>
        <dbReference type="Proteomes" id="UP000035681"/>
    </source>
</evidence>
<evidence type="ECO:0000259" key="2">
    <source>
        <dbReference type="Pfam" id="PF24680"/>
    </source>
</evidence>
<dbReference type="AlphaFoldDB" id="A0A0K0EK16"/>
<feature type="compositionally biased region" description="Basic and acidic residues" evidence="1">
    <location>
        <begin position="327"/>
        <end position="341"/>
    </location>
</feature>
<keyword evidence="3" id="KW-1185">Reference proteome</keyword>
<evidence type="ECO:0000313" key="5">
    <source>
        <dbReference type="WBParaSite" id="TCONS_00007482.p1"/>
    </source>
</evidence>
<feature type="compositionally biased region" description="Low complexity" evidence="1">
    <location>
        <begin position="425"/>
        <end position="471"/>
    </location>
</feature>
<proteinExistence type="predicted"/>
<feature type="compositionally biased region" description="Basic and acidic residues" evidence="1">
    <location>
        <begin position="174"/>
        <end position="184"/>
    </location>
</feature>
<dbReference type="WBParaSite" id="SSTP_0000980600.1">
    <property type="protein sequence ID" value="SSTP_0000980600.1"/>
    <property type="gene ID" value="SSTP_0000980600"/>
</dbReference>
<evidence type="ECO:0000256" key="1">
    <source>
        <dbReference type="SAM" id="MobiDB-lite"/>
    </source>
</evidence>
<organism evidence="4">
    <name type="scientific">Strongyloides stercoralis</name>
    <name type="common">Threadworm</name>
    <dbReference type="NCBI Taxonomy" id="6248"/>
    <lineage>
        <taxon>Eukaryota</taxon>
        <taxon>Metazoa</taxon>
        <taxon>Ecdysozoa</taxon>
        <taxon>Nematoda</taxon>
        <taxon>Chromadorea</taxon>
        <taxon>Rhabditida</taxon>
        <taxon>Tylenchina</taxon>
        <taxon>Panagrolaimomorpha</taxon>
        <taxon>Strongyloidoidea</taxon>
        <taxon>Strongyloididae</taxon>
        <taxon>Strongyloides</taxon>
    </lineage>
</organism>
<feature type="region of interest" description="Disordered" evidence="1">
    <location>
        <begin position="46"/>
        <end position="86"/>
    </location>
</feature>
<feature type="compositionally biased region" description="Basic and acidic residues" evidence="1">
    <location>
        <begin position="359"/>
        <end position="372"/>
    </location>
</feature>
<feature type="compositionally biased region" description="Acidic residues" evidence="1">
    <location>
        <begin position="252"/>
        <end position="273"/>
    </location>
</feature>
<name>A0A0K0EK16_STRER</name>
<dbReference type="STRING" id="6248.A0A0K0EK16"/>
<dbReference type="InterPro" id="IPR056492">
    <property type="entry name" value="SH3_Hsr9"/>
</dbReference>
<feature type="compositionally biased region" description="Low complexity" evidence="1">
    <location>
        <begin position="24"/>
        <end position="33"/>
    </location>
</feature>
<feature type="compositionally biased region" description="Low complexity" evidence="1">
    <location>
        <begin position="121"/>
        <end position="135"/>
    </location>
</feature>